<reference evidence="5 6" key="1">
    <citation type="submission" date="2022-06" db="EMBL/GenBank/DDBJ databases">
        <title>Genomic Encyclopedia of Archaeal and Bacterial Type Strains, Phase II (KMG-II): from individual species to whole genera.</title>
        <authorList>
            <person name="Goeker M."/>
        </authorList>
    </citation>
    <scope>NUCLEOTIDE SEQUENCE [LARGE SCALE GENOMIC DNA]</scope>
    <source>
        <strain evidence="5 6">DSM 44255</strain>
    </source>
</reference>
<feature type="domain" description="Methyltransferase" evidence="4">
    <location>
        <begin position="50"/>
        <end position="146"/>
    </location>
</feature>
<dbReference type="Proteomes" id="UP001205185">
    <property type="component" value="Unassembled WGS sequence"/>
</dbReference>
<dbReference type="RefSeq" id="WP_253885156.1">
    <property type="nucleotide sequence ID" value="NZ_BAAAVB010000006.1"/>
</dbReference>
<keyword evidence="1 5" id="KW-0489">Methyltransferase</keyword>
<dbReference type="GO" id="GO:0008168">
    <property type="term" value="F:methyltransferase activity"/>
    <property type="evidence" value="ECO:0007669"/>
    <property type="project" value="UniProtKB-KW"/>
</dbReference>
<evidence type="ECO:0000256" key="1">
    <source>
        <dbReference type="ARBA" id="ARBA00022603"/>
    </source>
</evidence>
<evidence type="ECO:0000313" key="5">
    <source>
        <dbReference type="EMBL" id="MCP2268225.1"/>
    </source>
</evidence>
<dbReference type="Gene3D" id="3.40.50.150">
    <property type="entry name" value="Vaccinia Virus protein VP39"/>
    <property type="match status" value="1"/>
</dbReference>
<dbReference type="SUPFAM" id="SSF53335">
    <property type="entry name" value="S-adenosyl-L-methionine-dependent methyltransferases"/>
    <property type="match status" value="1"/>
</dbReference>
<keyword evidence="6" id="KW-1185">Reference proteome</keyword>
<evidence type="ECO:0000313" key="6">
    <source>
        <dbReference type="Proteomes" id="UP001205185"/>
    </source>
</evidence>
<gene>
    <name evidence="5" type="ORF">LV75_000711</name>
</gene>
<sequence>MTHHHGHQQTEPRDPAEFWEGFYAEKGQIWSGNPNDLLVREVADLPPGTVLDLGSAEGGDAVWLAERGWRVTGVDVSATAIARAAQLAAQRGVTDSITFERHDLNATFPEGRFDLVCAQYFHSPVEQEGERQRTLRRASEAVAPGGLLLIVSHYGWPTWMTEPRHDVHFPGTAEVVAFLNLDDRWTVELEDVVTRPSTSPDGVEGTRSDHVVRARLSA</sequence>
<proteinExistence type="predicted"/>
<evidence type="ECO:0000256" key="3">
    <source>
        <dbReference type="ARBA" id="ARBA00022691"/>
    </source>
</evidence>
<organism evidence="5 6">
    <name type="scientific">Actinokineospora diospyrosa</name>
    <dbReference type="NCBI Taxonomy" id="103728"/>
    <lineage>
        <taxon>Bacteria</taxon>
        <taxon>Bacillati</taxon>
        <taxon>Actinomycetota</taxon>
        <taxon>Actinomycetes</taxon>
        <taxon>Pseudonocardiales</taxon>
        <taxon>Pseudonocardiaceae</taxon>
        <taxon>Actinokineospora</taxon>
    </lineage>
</organism>
<evidence type="ECO:0000256" key="2">
    <source>
        <dbReference type="ARBA" id="ARBA00022679"/>
    </source>
</evidence>
<accession>A0ABT1I6G5</accession>
<dbReference type="InterPro" id="IPR029063">
    <property type="entry name" value="SAM-dependent_MTases_sf"/>
</dbReference>
<keyword evidence="2" id="KW-0808">Transferase</keyword>
<comment type="caution">
    <text evidence="5">The sequence shown here is derived from an EMBL/GenBank/DDBJ whole genome shotgun (WGS) entry which is preliminary data.</text>
</comment>
<keyword evidence="3" id="KW-0949">S-adenosyl-L-methionine</keyword>
<dbReference type="PANTHER" id="PTHR43464:SF19">
    <property type="entry name" value="UBIQUINONE BIOSYNTHESIS O-METHYLTRANSFERASE, MITOCHONDRIAL"/>
    <property type="match status" value="1"/>
</dbReference>
<dbReference type="InterPro" id="IPR041698">
    <property type="entry name" value="Methyltransf_25"/>
</dbReference>
<dbReference type="GO" id="GO:0032259">
    <property type="term" value="P:methylation"/>
    <property type="evidence" value="ECO:0007669"/>
    <property type="project" value="UniProtKB-KW"/>
</dbReference>
<protein>
    <submittedName>
        <fullName evidence="5">Methyltransferase domain-containing protein</fullName>
    </submittedName>
</protein>
<dbReference type="EMBL" id="JAMTCO010000002">
    <property type="protein sequence ID" value="MCP2268225.1"/>
    <property type="molecule type" value="Genomic_DNA"/>
</dbReference>
<dbReference type="Pfam" id="PF13649">
    <property type="entry name" value="Methyltransf_25"/>
    <property type="match status" value="1"/>
</dbReference>
<dbReference type="PANTHER" id="PTHR43464">
    <property type="entry name" value="METHYLTRANSFERASE"/>
    <property type="match status" value="1"/>
</dbReference>
<name>A0ABT1I6G5_9PSEU</name>
<dbReference type="CDD" id="cd02440">
    <property type="entry name" value="AdoMet_MTases"/>
    <property type="match status" value="1"/>
</dbReference>
<evidence type="ECO:0000259" key="4">
    <source>
        <dbReference type="Pfam" id="PF13649"/>
    </source>
</evidence>